<proteinExistence type="predicted"/>
<gene>
    <name evidence="1" type="ORF">B0J13DRAFT_570470</name>
</gene>
<comment type="caution">
    <text evidence="1">The sequence shown here is derived from an EMBL/GenBank/DDBJ whole genome shotgun (WGS) entry which is preliminary data.</text>
</comment>
<evidence type="ECO:0000313" key="2">
    <source>
        <dbReference type="Proteomes" id="UP000717696"/>
    </source>
</evidence>
<reference evidence="1" key="1">
    <citation type="journal article" date="2021" name="Nat. Commun.">
        <title>Genetic determinants of endophytism in the Arabidopsis root mycobiome.</title>
        <authorList>
            <person name="Mesny F."/>
            <person name="Miyauchi S."/>
            <person name="Thiergart T."/>
            <person name="Pickel B."/>
            <person name="Atanasova L."/>
            <person name="Karlsson M."/>
            <person name="Huettel B."/>
            <person name="Barry K.W."/>
            <person name="Haridas S."/>
            <person name="Chen C."/>
            <person name="Bauer D."/>
            <person name="Andreopoulos W."/>
            <person name="Pangilinan J."/>
            <person name="LaButti K."/>
            <person name="Riley R."/>
            <person name="Lipzen A."/>
            <person name="Clum A."/>
            <person name="Drula E."/>
            <person name="Henrissat B."/>
            <person name="Kohler A."/>
            <person name="Grigoriev I.V."/>
            <person name="Martin F.M."/>
            <person name="Hacquard S."/>
        </authorList>
    </citation>
    <scope>NUCLEOTIDE SEQUENCE</scope>
    <source>
        <strain evidence="1">MPI-CAGE-AT-0021</strain>
    </source>
</reference>
<dbReference type="EMBL" id="JAGMUU010000033">
    <property type="protein sequence ID" value="KAH7118115.1"/>
    <property type="molecule type" value="Genomic_DNA"/>
</dbReference>
<organism evidence="1 2">
    <name type="scientific">Dactylonectria estremocensis</name>
    <dbReference type="NCBI Taxonomy" id="1079267"/>
    <lineage>
        <taxon>Eukaryota</taxon>
        <taxon>Fungi</taxon>
        <taxon>Dikarya</taxon>
        <taxon>Ascomycota</taxon>
        <taxon>Pezizomycotina</taxon>
        <taxon>Sordariomycetes</taxon>
        <taxon>Hypocreomycetidae</taxon>
        <taxon>Hypocreales</taxon>
        <taxon>Nectriaceae</taxon>
        <taxon>Dactylonectria</taxon>
    </lineage>
</organism>
<sequence length="86" mass="9880">MRKSLQRDIDGLGNPGFSIDDLEMPVPDPLASVRYPCVHWVDHLCDAPHQDDPVDGGPVHEFLEGYLLYWVEALVRARRCLMEYSR</sequence>
<dbReference type="OrthoDB" id="538223at2759"/>
<accession>A0A9P9IG43</accession>
<dbReference type="Proteomes" id="UP000717696">
    <property type="component" value="Unassembled WGS sequence"/>
</dbReference>
<evidence type="ECO:0000313" key="1">
    <source>
        <dbReference type="EMBL" id="KAH7118115.1"/>
    </source>
</evidence>
<protein>
    <submittedName>
        <fullName evidence="1">Uncharacterized protein</fullName>
    </submittedName>
</protein>
<dbReference type="AlphaFoldDB" id="A0A9P9IG43"/>
<name>A0A9P9IG43_9HYPO</name>
<keyword evidence="2" id="KW-1185">Reference proteome</keyword>